<keyword evidence="4" id="KW-0346">Stress response</keyword>
<accession>A0A1H3SVB7</accession>
<feature type="region of interest" description="Disordered" evidence="6">
    <location>
        <begin position="362"/>
        <end position="448"/>
    </location>
</feature>
<dbReference type="Gene3D" id="3.90.640.10">
    <property type="entry name" value="Actin, Chain A, domain 4"/>
    <property type="match status" value="1"/>
</dbReference>
<dbReference type="RefSeq" id="WP_091562215.1">
    <property type="nucleotide sequence ID" value="NZ_FNPH01000014.1"/>
</dbReference>
<dbReference type="OrthoDB" id="9766019at2"/>
<gene>
    <name evidence="7" type="ORF">SAMN05444365_11460</name>
</gene>
<comment type="similarity">
    <text evidence="1">Belongs to the heat shock protein 70 family.</text>
</comment>
<dbReference type="GO" id="GO:0005524">
    <property type="term" value="F:ATP binding"/>
    <property type="evidence" value="ECO:0007669"/>
    <property type="project" value="UniProtKB-KW"/>
</dbReference>
<evidence type="ECO:0000256" key="4">
    <source>
        <dbReference type="ARBA" id="ARBA00023016"/>
    </source>
</evidence>
<feature type="compositionally biased region" description="Pro residues" evidence="6">
    <location>
        <begin position="403"/>
        <end position="413"/>
    </location>
</feature>
<evidence type="ECO:0000256" key="3">
    <source>
        <dbReference type="ARBA" id="ARBA00022840"/>
    </source>
</evidence>
<dbReference type="Proteomes" id="UP000242415">
    <property type="component" value="Unassembled WGS sequence"/>
</dbReference>
<evidence type="ECO:0000313" key="7">
    <source>
        <dbReference type="EMBL" id="SDZ41690.1"/>
    </source>
</evidence>
<dbReference type="SUPFAM" id="SSF53067">
    <property type="entry name" value="Actin-like ATPase domain"/>
    <property type="match status" value="2"/>
</dbReference>
<sequence>MPYVLGIDIGSTCTSAAVSRFRDGSWSPPEPVRLTAQSHSAPSVLHMTSHGSLTVGDPGQHVSTMDPTRMARGFSRRIGDDVPYVVGGEPFTPHALTAVLAMWVVERVLAQESRYAEQIVLSHPASWGPYRRDLLRGALWELGLSNVTLLPEPVTAAESHAARGFTAAADGAWGVYALGGNGFEASVVRRATHHAGFELVGARPAVQPLGGADFDEALVGHVRARLGRELTELSPADPRTRPALAELREECGRAKETLSVATEVDVLVQLPHRVARVPVTRAEFDELIRPALLPTAETLADTIRSCGLRPEQLHGILLVGGATRIPLVAEVLAARFGVPLGVEPEPQLTAAAGAALAAGQIVSGPTRPRPDPAWAPTAVARTQPTAQPPAPVVDDRDDHAGPTVPPPPRPPVNITPLKLPRMRSASRLVPGRPPRALPGHADRTLGLT</sequence>
<dbReference type="PRINTS" id="PR00301">
    <property type="entry name" value="HEATSHOCK70"/>
</dbReference>
<dbReference type="InterPro" id="IPR043129">
    <property type="entry name" value="ATPase_NBD"/>
</dbReference>
<dbReference type="GO" id="GO:0030968">
    <property type="term" value="P:endoplasmic reticulum unfolded protein response"/>
    <property type="evidence" value="ECO:0007669"/>
    <property type="project" value="TreeGrafter"/>
</dbReference>
<dbReference type="PANTHER" id="PTHR45639">
    <property type="entry name" value="HSC70CB, ISOFORM G-RELATED"/>
    <property type="match status" value="1"/>
</dbReference>
<proteinExistence type="inferred from homology"/>
<dbReference type="STRING" id="405436.SAMN05444365_11460"/>
<reference evidence="8" key="1">
    <citation type="submission" date="2016-10" db="EMBL/GenBank/DDBJ databases">
        <authorList>
            <person name="Varghese N."/>
            <person name="Submissions S."/>
        </authorList>
    </citation>
    <scope>NUCLEOTIDE SEQUENCE [LARGE SCALE GENOMIC DNA]</scope>
    <source>
        <strain evidence="8">DSM 45245</strain>
    </source>
</reference>
<evidence type="ECO:0000256" key="6">
    <source>
        <dbReference type="SAM" id="MobiDB-lite"/>
    </source>
</evidence>
<dbReference type="PANTHER" id="PTHR45639:SF34">
    <property type="entry name" value="CHAPERONE PROTEIN DNAK"/>
    <property type="match status" value="1"/>
</dbReference>
<dbReference type="GO" id="GO:0140662">
    <property type="term" value="F:ATP-dependent protein folding chaperone"/>
    <property type="evidence" value="ECO:0007669"/>
    <property type="project" value="InterPro"/>
</dbReference>
<dbReference type="InterPro" id="IPR013126">
    <property type="entry name" value="Hsp_70_fam"/>
</dbReference>
<evidence type="ECO:0000256" key="1">
    <source>
        <dbReference type="ARBA" id="ARBA00007381"/>
    </source>
</evidence>
<keyword evidence="8" id="KW-1185">Reference proteome</keyword>
<dbReference type="Gene3D" id="3.30.420.40">
    <property type="match status" value="2"/>
</dbReference>
<keyword evidence="2" id="KW-0547">Nucleotide-binding</keyword>
<dbReference type="Pfam" id="PF00012">
    <property type="entry name" value="HSP70"/>
    <property type="match status" value="1"/>
</dbReference>
<dbReference type="AlphaFoldDB" id="A0A1H3SVB7"/>
<organism evidence="7 8">
    <name type="scientific">Micromonospora pattaloongensis</name>
    <dbReference type="NCBI Taxonomy" id="405436"/>
    <lineage>
        <taxon>Bacteria</taxon>
        <taxon>Bacillati</taxon>
        <taxon>Actinomycetota</taxon>
        <taxon>Actinomycetes</taxon>
        <taxon>Micromonosporales</taxon>
        <taxon>Micromonosporaceae</taxon>
        <taxon>Micromonospora</taxon>
    </lineage>
</organism>
<evidence type="ECO:0000256" key="2">
    <source>
        <dbReference type="ARBA" id="ARBA00022741"/>
    </source>
</evidence>
<dbReference type="InterPro" id="IPR018181">
    <property type="entry name" value="Heat_shock_70_CS"/>
</dbReference>
<evidence type="ECO:0000313" key="8">
    <source>
        <dbReference type="Proteomes" id="UP000242415"/>
    </source>
</evidence>
<feature type="compositionally biased region" description="Low complexity" evidence="6">
    <location>
        <begin position="375"/>
        <end position="385"/>
    </location>
</feature>
<name>A0A1H3SVB7_9ACTN</name>
<evidence type="ECO:0000256" key="5">
    <source>
        <dbReference type="ARBA" id="ARBA00023186"/>
    </source>
</evidence>
<dbReference type="EMBL" id="FNPH01000014">
    <property type="protein sequence ID" value="SDZ41690.1"/>
    <property type="molecule type" value="Genomic_DNA"/>
</dbReference>
<protein>
    <submittedName>
        <fullName evidence="7">Hsp70 protein</fullName>
    </submittedName>
</protein>
<keyword evidence="5" id="KW-0143">Chaperone</keyword>
<dbReference type="PROSITE" id="PS01036">
    <property type="entry name" value="HSP70_3"/>
    <property type="match status" value="1"/>
</dbReference>
<keyword evidence="3" id="KW-0067">ATP-binding</keyword>